<gene>
    <name evidence="1" type="ORF">BJY01DRAFT_140369</name>
</gene>
<sequence>MVMTYISVFPIVWAVYDGSIILLHHWGVNTRVIMLFLELMLSKTPHTATGFVAADDVIVVGDDSSSLQAGSPRRVRLCGHPQEQAQVHLKPSRMIRTPHTAIAFCYNQSPSPNLKASASSSG</sequence>
<evidence type="ECO:0000313" key="1">
    <source>
        <dbReference type="EMBL" id="KAL2849865.1"/>
    </source>
</evidence>
<comment type="caution">
    <text evidence="1">The sequence shown here is derived from an EMBL/GenBank/DDBJ whole genome shotgun (WGS) entry which is preliminary data.</text>
</comment>
<dbReference type="Proteomes" id="UP001610446">
    <property type="component" value="Unassembled WGS sequence"/>
</dbReference>
<protein>
    <submittedName>
        <fullName evidence="1">Uncharacterized protein</fullName>
    </submittedName>
</protein>
<dbReference type="EMBL" id="JBFXLU010000041">
    <property type="protein sequence ID" value="KAL2849865.1"/>
    <property type="molecule type" value="Genomic_DNA"/>
</dbReference>
<evidence type="ECO:0000313" key="2">
    <source>
        <dbReference type="Proteomes" id="UP001610446"/>
    </source>
</evidence>
<name>A0ABR4KC52_9EURO</name>
<proteinExistence type="predicted"/>
<organism evidence="1 2">
    <name type="scientific">Aspergillus pseudoustus</name>
    <dbReference type="NCBI Taxonomy" id="1810923"/>
    <lineage>
        <taxon>Eukaryota</taxon>
        <taxon>Fungi</taxon>
        <taxon>Dikarya</taxon>
        <taxon>Ascomycota</taxon>
        <taxon>Pezizomycotina</taxon>
        <taxon>Eurotiomycetes</taxon>
        <taxon>Eurotiomycetidae</taxon>
        <taxon>Eurotiales</taxon>
        <taxon>Aspergillaceae</taxon>
        <taxon>Aspergillus</taxon>
        <taxon>Aspergillus subgen. Nidulantes</taxon>
    </lineage>
</organism>
<reference evidence="1 2" key="1">
    <citation type="submission" date="2024-07" db="EMBL/GenBank/DDBJ databases">
        <title>Section-level genome sequencing and comparative genomics of Aspergillus sections Usti and Cavernicolus.</title>
        <authorList>
            <consortium name="Lawrence Berkeley National Laboratory"/>
            <person name="Nybo J.L."/>
            <person name="Vesth T.C."/>
            <person name="Theobald S."/>
            <person name="Frisvad J.C."/>
            <person name="Larsen T.O."/>
            <person name="Kjaerboelling I."/>
            <person name="Rothschild-Mancinelli K."/>
            <person name="Lyhne E.K."/>
            <person name="Kogle M.E."/>
            <person name="Barry K."/>
            <person name="Clum A."/>
            <person name="Na H."/>
            <person name="Ledsgaard L."/>
            <person name="Lin J."/>
            <person name="Lipzen A."/>
            <person name="Kuo A."/>
            <person name="Riley R."/>
            <person name="Mondo S."/>
            <person name="Labutti K."/>
            <person name="Haridas S."/>
            <person name="Pangalinan J."/>
            <person name="Salamov A.A."/>
            <person name="Simmons B.A."/>
            <person name="Magnuson J.K."/>
            <person name="Chen J."/>
            <person name="Drula E."/>
            <person name="Henrissat B."/>
            <person name="Wiebenga A."/>
            <person name="Lubbers R.J."/>
            <person name="Gomes A.C."/>
            <person name="Makela M.R."/>
            <person name="Stajich J."/>
            <person name="Grigoriev I.V."/>
            <person name="Mortensen U.H."/>
            <person name="De Vries R.P."/>
            <person name="Baker S.E."/>
            <person name="Andersen M.R."/>
        </authorList>
    </citation>
    <scope>NUCLEOTIDE SEQUENCE [LARGE SCALE GENOMIC DNA]</scope>
    <source>
        <strain evidence="1 2">CBS 123904</strain>
    </source>
</reference>
<keyword evidence="2" id="KW-1185">Reference proteome</keyword>
<accession>A0ABR4KC52</accession>